<feature type="domain" description="BFN" evidence="1">
    <location>
        <begin position="1"/>
        <end position="134"/>
    </location>
</feature>
<name>A0A388TJ14_9BACT</name>
<dbReference type="PANTHER" id="PTHR15160:SF1">
    <property type="entry name" value="VON HIPPEL-LINDAU DISEASE TUMOR SUPPRESSOR"/>
    <property type="match status" value="1"/>
</dbReference>
<accession>A0A388TJ14</accession>
<dbReference type="PROSITE" id="PS51658">
    <property type="entry name" value="BFN"/>
    <property type="match status" value="1"/>
</dbReference>
<comment type="caution">
    <text evidence="2">The sequence shown here is derived from an EMBL/GenBank/DDBJ whole genome shotgun (WGS) entry which is preliminary data.</text>
</comment>
<dbReference type="Pfam" id="PF02577">
    <property type="entry name" value="BFN_dom"/>
    <property type="match status" value="1"/>
</dbReference>
<dbReference type="EMBL" id="BGZO01000052">
    <property type="protein sequence ID" value="GBR76834.1"/>
    <property type="molecule type" value="Genomic_DNA"/>
</dbReference>
<dbReference type="SUPFAM" id="SSF103256">
    <property type="entry name" value="Hypothetical protein TM0160"/>
    <property type="match status" value="1"/>
</dbReference>
<dbReference type="PANTHER" id="PTHR15160">
    <property type="entry name" value="VON HIPPEL-LINDAU PROTEIN"/>
    <property type="match status" value="1"/>
</dbReference>
<evidence type="ECO:0000313" key="2">
    <source>
        <dbReference type="EMBL" id="GBR76834.1"/>
    </source>
</evidence>
<dbReference type="GO" id="GO:0004518">
    <property type="term" value="F:nuclease activity"/>
    <property type="evidence" value="ECO:0007669"/>
    <property type="project" value="InterPro"/>
</dbReference>
<dbReference type="InterPro" id="IPR003729">
    <property type="entry name" value="Bi_nuclease_dom"/>
</dbReference>
<gene>
    <name evidence="2" type="ORF">NO2_1322</name>
</gene>
<organism evidence="2 3">
    <name type="scientific">Candidatus Termititenax persephonae</name>
    <dbReference type="NCBI Taxonomy" id="2218525"/>
    <lineage>
        <taxon>Bacteria</taxon>
        <taxon>Bacillati</taxon>
        <taxon>Candidatus Margulisiibacteriota</taxon>
        <taxon>Candidatus Termititenacia</taxon>
        <taxon>Candidatus Termititenacales</taxon>
        <taxon>Candidatus Termititenacaceae</taxon>
        <taxon>Candidatus Termititenax</taxon>
    </lineage>
</organism>
<proteinExistence type="predicted"/>
<reference evidence="2 3" key="1">
    <citation type="journal article" date="2019" name="ISME J.">
        <title>Genome analyses of uncultured TG2/ZB3 bacteria in 'Margulisbacteria' specifically attached to ectosymbiotic spirochetes of protists in the termite gut.</title>
        <authorList>
            <person name="Utami Y.D."/>
            <person name="Kuwahara H."/>
            <person name="Igai K."/>
            <person name="Murakami T."/>
            <person name="Sugaya K."/>
            <person name="Morikawa T."/>
            <person name="Nagura Y."/>
            <person name="Yuki M."/>
            <person name="Deevong P."/>
            <person name="Inoue T."/>
            <person name="Kihara K."/>
            <person name="Lo N."/>
            <person name="Yamada A."/>
            <person name="Ohkuma M."/>
            <person name="Hongoh Y."/>
        </authorList>
    </citation>
    <scope>NUCLEOTIDE SEQUENCE [LARGE SCALE GENOMIC DNA]</scope>
    <source>
        <strain evidence="2">NkOx7-02</strain>
    </source>
</reference>
<dbReference type="Gene3D" id="3.10.690.10">
    <property type="entry name" value="Bifunctional nuclease domain"/>
    <property type="match status" value="1"/>
</dbReference>
<dbReference type="AlphaFoldDB" id="A0A388TJ14"/>
<dbReference type="Proteomes" id="UP000275925">
    <property type="component" value="Unassembled WGS sequence"/>
</dbReference>
<keyword evidence="3" id="KW-1185">Reference proteome</keyword>
<dbReference type="InterPro" id="IPR036104">
    <property type="entry name" value="BFN_sf"/>
</dbReference>
<evidence type="ECO:0000313" key="3">
    <source>
        <dbReference type="Proteomes" id="UP000275925"/>
    </source>
</evidence>
<sequence>MIQMELSGLGFDPRNMSPIVLLKDSEERNFLPIWIGMFEAGAIAMELQEFKSPRPMTHDLIVDIVGKLQAKIEKIIISEVKEDTFYAVLEIRPKDGKEVIKIDSRPSDAIAIAVRVNAPIFVAENVMLNAKMVNSEKDKEETAKFQEFLNNVKPEDFEKYFKQQ</sequence>
<protein>
    <submittedName>
        <fullName evidence="2">Bifunctional nuclease superfamily</fullName>
    </submittedName>
</protein>
<evidence type="ECO:0000259" key="1">
    <source>
        <dbReference type="PROSITE" id="PS51658"/>
    </source>
</evidence>